<reference evidence="2" key="1">
    <citation type="submission" date="2020-11" db="EMBL/GenBank/DDBJ databases">
        <authorList>
            <person name="Whitehead M."/>
        </authorList>
    </citation>
    <scope>NUCLEOTIDE SEQUENCE</scope>
    <source>
        <strain evidence="2">EGII</strain>
    </source>
</reference>
<feature type="compositionally biased region" description="Polar residues" evidence="1">
    <location>
        <begin position="1"/>
        <end position="15"/>
    </location>
</feature>
<proteinExistence type="predicted"/>
<feature type="non-terminal residue" evidence="2">
    <location>
        <position position="96"/>
    </location>
</feature>
<protein>
    <submittedName>
        <fullName evidence="2">(Mediterranean fruit fly) hypothetical protein</fullName>
    </submittedName>
</protein>
<evidence type="ECO:0000313" key="2">
    <source>
        <dbReference type="EMBL" id="CAD7014237.1"/>
    </source>
</evidence>
<gene>
    <name evidence="2" type="ORF">CCAP1982_LOCUS22240</name>
</gene>
<dbReference type="Proteomes" id="UP000606786">
    <property type="component" value="Unassembled WGS sequence"/>
</dbReference>
<comment type="caution">
    <text evidence="2">The sequence shown here is derived from an EMBL/GenBank/DDBJ whole genome shotgun (WGS) entry which is preliminary data.</text>
</comment>
<dbReference type="EMBL" id="CAJHJT010000056">
    <property type="protein sequence ID" value="CAD7014237.1"/>
    <property type="molecule type" value="Genomic_DNA"/>
</dbReference>
<feature type="region of interest" description="Disordered" evidence="1">
    <location>
        <begin position="1"/>
        <end position="34"/>
    </location>
</feature>
<dbReference type="AlphaFoldDB" id="A0A811VG61"/>
<organism evidence="2 3">
    <name type="scientific">Ceratitis capitata</name>
    <name type="common">Mediterranean fruit fly</name>
    <name type="synonym">Tephritis capitata</name>
    <dbReference type="NCBI Taxonomy" id="7213"/>
    <lineage>
        <taxon>Eukaryota</taxon>
        <taxon>Metazoa</taxon>
        <taxon>Ecdysozoa</taxon>
        <taxon>Arthropoda</taxon>
        <taxon>Hexapoda</taxon>
        <taxon>Insecta</taxon>
        <taxon>Pterygota</taxon>
        <taxon>Neoptera</taxon>
        <taxon>Endopterygota</taxon>
        <taxon>Diptera</taxon>
        <taxon>Brachycera</taxon>
        <taxon>Muscomorpha</taxon>
        <taxon>Tephritoidea</taxon>
        <taxon>Tephritidae</taxon>
        <taxon>Ceratitis</taxon>
        <taxon>Ceratitis</taxon>
    </lineage>
</organism>
<name>A0A811VG61_CERCA</name>
<feature type="compositionally biased region" description="Basic and acidic residues" evidence="1">
    <location>
        <begin position="16"/>
        <end position="28"/>
    </location>
</feature>
<sequence>MRVEGGQSQAVGKQPNENKQKTAEERPVGKPKRQTHRNTYLYIIFRFRRWRQLPAVAHIARGIVRHGVDYDAVRMCGVYKNNKNDKDDDDDSLTKR</sequence>
<keyword evidence="3" id="KW-1185">Reference proteome</keyword>
<accession>A0A811VG61</accession>
<evidence type="ECO:0000313" key="3">
    <source>
        <dbReference type="Proteomes" id="UP000606786"/>
    </source>
</evidence>
<evidence type="ECO:0000256" key="1">
    <source>
        <dbReference type="SAM" id="MobiDB-lite"/>
    </source>
</evidence>